<gene>
    <name evidence="1" type="ORF">K7862_24765</name>
</gene>
<comment type="caution">
    <text evidence="1">The sequence shown here is derived from an EMBL/GenBank/DDBJ whole genome shotgun (WGS) entry which is preliminary data.</text>
</comment>
<dbReference type="EMBL" id="JAINZZ010000037">
    <property type="protein sequence ID" value="MBY8880824.1"/>
    <property type="molecule type" value="Genomic_DNA"/>
</dbReference>
<dbReference type="Proteomes" id="UP000778578">
    <property type="component" value="Unassembled WGS sequence"/>
</dbReference>
<evidence type="ECO:0000313" key="2">
    <source>
        <dbReference type="Proteomes" id="UP000778578"/>
    </source>
</evidence>
<organism evidence="1 2">
    <name type="scientific">Actinacidiphila acidipaludis</name>
    <dbReference type="NCBI Taxonomy" id="2873382"/>
    <lineage>
        <taxon>Bacteria</taxon>
        <taxon>Bacillati</taxon>
        <taxon>Actinomycetota</taxon>
        <taxon>Actinomycetes</taxon>
        <taxon>Kitasatosporales</taxon>
        <taxon>Streptomycetaceae</taxon>
        <taxon>Actinacidiphila</taxon>
    </lineage>
</organism>
<name>A0ABS7QCE0_9ACTN</name>
<evidence type="ECO:0000313" key="1">
    <source>
        <dbReference type="EMBL" id="MBY8880824.1"/>
    </source>
</evidence>
<dbReference type="RefSeq" id="WP_222966232.1">
    <property type="nucleotide sequence ID" value="NZ_JAINZZ010000037.1"/>
</dbReference>
<proteinExistence type="predicted"/>
<accession>A0ABS7QCE0</accession>
<sequence>MAYFSASDAAPGDLREVVRSRAALQTLVGRVAARDGRAAAAITAGTRTTDFSRSVLVAWVQVTGCSRATSAGLGVVGDRLVLLVNQPKPLPECFAADRVTVVFEVPKERVPAHPVFAASGLHSHG</sequence>
<protein>
    <submittedName>
        <fullName evidence="1">Uncharacterized protein</fullName>
    </submittedName>
</protein>
<reference evidence="1 2" key="1">
    <citation type="submission" date="2021-08" db="EMBL/GenBank/DDBJ databases">
        <title>WGS of actinomycetes from Thailand.</title>
        <authorList>
            <person name="Thawai C."/>
        </authorList>
    </citation>
    <scope>NUCLEOTIDE SEQUENCE [LARGE SCALE GENOMIC DNA]</scope>
    <source>
        <strain evidence="1 2">PLK6-54</strain>
    </source>
</reference>
<keyword evidence="2" id="KW-1185">Reference proteome</keyword>